<keyword evidence="1" id="KW-1133">Transmembrane helix</keyword>
<dbReference type="EMBL" id="JBHLTP010000003">
    <property type="protein sequence ID" value="MFC0523215.1"/>
    <property type="molecule type" value="Genomic_DNA"/>
</dbReference>
<comment type="caution">
    <text evidence="2">The sequence shown here is derived from an EMBL/GenBank/DDBJ whole genome shotgun (WGS) entry which is preliminary data.</text>
</comment>
<reference evidence="2 3" key="1">
    <citation type="submission" date="2024-09" db="EMBL/GenBank/DDBJ databases">
        <authorList>
            <person name="Sun Q."/>
            <person name="Mori K."/>
        </authorList>
    </citation>
    <scope>NUCLEOTIDE SEQUENCE [LARGE SCALE GENOMIC DNA]</scope>
    <source>
        <strain evidence="2 3">NCAIM B.02529</strain>
    </source>
</reference>
<organism evidence="2 3">
    <name type="scientific">Pontibacillus salicampi</name>
    <dbReference type="NCBI Taxonomy" id="1449801"/>
    <lineage>
        <taxon>Bacteria</taxon>
        <taxon>Bacillati</taxon>
        <taxon>Bacillota</taxon>
        <taxon>Bacilli</taxon>
        <taxon>Bacillales</taxon>
        <taxon>Bacillaceae</taxon>
        <taxon>Pontibacillus</taxon>
    </lineage>
</organism>
<dbReference type="Proteomes" id="UP001589836">
    <property type="component" value="Unassembled WGS sequence"/>
</dbReference>
<proteinExistence type="predicted"/>
<sequence>MTMNHTPLGEQKPELKTKPQPEASYLKGTFIAVLFVGAFLIVTWIGVWGLFLNR</sequence>
<evidence type="ECO:0000313" key="2">
    <source>
        <dbReference type="EMBL" id="MFC0523215.1"/>
    </source>
</evidence>
<keyword evidence="1" id="KW-0472">Membrane</keyword>
<accession>A0ABV6LLD3</accession>
<evidence type="ECO:0000256" key="1">
    <source>
        <dbReference type="SAM" id="Phobius"/>
    </source>
</evidence>
<gene>
    <name evidence="2" type="ORF">ACFFGV_06350</name>
</gene>
<dbReference type="RefSeq" id="WP_377345757.1">
    <property type="nucleotide sequence ID" value="NZ_JBHLTP010000003.1"/>
</dbReference>
<keyword evidence="1" id="KW-0812">Transmembrane</keyword>
<feature type="transmembrane region" description="Helical" evidence="1">
    <location>
        <begin position="30"/>
        <end position="52"/>
    </location>
</feature>
<keyword evidence="3" id="KW-1185">Reference proteome</keyword>
<name>A0ABV6LLD3_9BACI</name>
<protein>
    <submittedName>
        <fullName evidence="2">Cytochrome c oxidase subunit 2A</fullName>
    </submittedName>
</protein>
<evidence type="ECO:0000313" key="3">
    <source>
        <dbReference type="Proteomes" id="UP001589836"/>
    </source>
</evidence>